<accession>A0A7M7K0S9</accession>
<dbReference type="Pfam" id="PF00755">
    <property type="entry name" value="Carn_acyltransf"/>
    <property type="match status" value="1"/>
</dbReference>
<feature type="active site" description="Proton acceptor" evidence="4">
    <location>
        <position position="381"/>
    </location>
</feature>
<evidence type="ECO:0000256" key="2">
    <source>
        <dbReference type="ARBA" id="ARBA00022679"/>
    </source>
</evidence>
<protein>
    <recommendedName>
        <fullName evidence="5">Choline/carnitine acyltransferase domain-containing protein</fullName>
    </recommendedName>
</protein>
<comment type="similarity">
    <text evidence="1">Belongs to the carnitine/choline acetyltransferase family.</text>
</comment>
<sequence>MTSCWTAHKCAIYVAQTLANPLHDSPTSDPSKSSLISTIASPLKSSKLADSLARERERLYVSTDGKRTFDRDEDLPSLLVPDLERTLERYLDSVLPHTTPEEFENTKRICQRFAKGQGAHLQNLLLERAKEERNWLDTWWRDVAYLRSRVPLIPQCNMAGTFGLFEFARRYPGPRWEYAAKGLFHYMGFWHLIRTEKLKQQNFRNIPWSMEQFRRAFNTVRVPQQEMDDLRVYFRTEAEQFDTPTNVIVLCRGHIFSIEMCDSQKIPLTAAEIAIGLEKIEKYCSTQPRGKGVGALTCQEREQWAADRQHLIDLSKGNEEKLKYGVIEESLMVCVLDETSPVTRSEIMTESLAGRCADRWADKGLEIIFFANLNVGTNSDHTPVDGMVPICLAHWAHLSTLIDDLNRQPMGPVRPANLKEPVYIDFQLDDELEMSLVRARTEYEKAAAKIDVNVQEFKGYGKDFLKTSQIHPEAFIQIALQAAYILLHGKPAPTYCTASTRGFYRGRTETCRSCSQEVVSFSNALIAKKSVAELGLLLSKAVAKFNLTMFECIHANGCDRHLMGLAILAWLESNGEDMPEIFTDPSFERSGGNGKFVLSTSLNGFTPLVGGVVPMVEHGYGCFYSFEKDQIIINLIAYKDRGTCTKKFYQALVDTFENMKPLLTQSRL</sequence>
<keyword evidence="2" id="KW-0808">Transferase</keyword>
<dbReference type="InterPro" id="IPR042231">
    <property type="entry name" value="Cho/carn_acyl_trans_2"/>
</dbReference>
<evidence type="ECO:0000256" key="3">
    <source>
        <dbReference type="ARBA" id="ARBA00023315"/>
    </source>
</evidence>
<dbReference type="SUPFAM" id="SSF52777">
    <property type="entry name" value="CoA-dependent acyltransferases"/>
    <property type="match status" value="2"/>
</dbReference>
<dbReference type="GO" id="GO:0008458">
    <property type="term" value="F:carnitine O-octanoyltransferase activity"/>
    <property type="evidence" value="ECO:0007669"/>
    <property type="project" value="TreeGrafter"/>
</dbReference>
<evidence type="ECO:0000313" key="7">
    <source>
        <dbReference type="Proteomes" id="UP000594260"/>
    </source>
</evidence>
<dbReference type="InParanoid" id="A0A7M7K0S9"/>
<proteinExistence type="inferred from homology"/>
<dbReference type="GeneID" id="111248150"/>
<dbReference type="GO" id="GO:0005777">
    <property type="term" value="C:peroxisome"/>
    <property type="evidence" value="ECO:0007669"/>
    <property type="project" value="TreeGrafter"/>
</dbReference>
<dbReference type="Proteomes" id="UP000594260">
    <property type="component" value="Unplaced"/>
</dbReference>
<dbReference type="OMA" id="DVWAKDY"/>
<evidence type="ECO:0000256" key="4">
    <source>
        <dbReference type="PIRSR" id="PIRSR600542-1"/>
    </source>
</evidence>
<dbReference type="PANTHER" id="PTHR22589">
    <property type="entry name" value="CARNITINE O-ACYLTRANSFERASE"/>
    <property type="match status" value="1"/>
</dbReference>
<evidence type="ECO:0000256" key="1">
    <source>
        <dbReference type="ARBA" id="ARBA00005232"/>
    </source>
</evidence>
<dbReference type="PANTHER" id="PTHR22589:SF67">
    <property type="entry name" value="PEROXISOMAL CARNITINE O-OCTANOYLTRANSFERASE"/>
    <property type="match status" value="1"/>
</dbReference>
<dbReference type="InterPro" id="IPR039551">
    <property type="entry name" value="Cho/carn_acyl_trans"/>
</dbReference>
<reference evidence="6" key="1">
    <citation type="submission" date="2021-01" db="UniProtKB">
        <authorList>
            <consortium name="EnsemblMetazoa"/>
        </authorList>
    </citation>
    <scope>IDENTIFICATION</scope>
</reference>
<organism evidence="6 7">
    <name type="scientific">Varroa destructor</name>
    <name type="common">Honeybee mite</name>
    <dbReference type="NCBI Taxonomy" id="109461"/>
    <lineage>
        <taxon>Eukaryota</taxon>
        <taxon>Metazoa</taxon>
        <taxon>Ecdysozoa</taxon>
        <taxon>Arthropoda</taxon>
        <taxon>Chelicerata</taxon>
        <taxon>Arachnida</taxon>
        <taxon>Acari</taxon>
        <taxon>Parasitiformes</taxon>
        <taxon>Mesostigmata</taxon>
        <taxon>Gamasina</taxon>
        <taxon>Dermanyssoidea</taxon>
        <taxon>Varroidae</taxon>
        <taxon>Varroa</taxon>
    </lineage>
</organism>
<keyword evidence="7" id="KW-1185">Reference proteome</keyword>
<feature type="domain" description="Choline/carnitine acyltransferase" evidence="5">
    <location>
        <begin position="80"/>
        <end position="653"/>
    </location>
</feature>
<dbReference type="Gene3D" id="3.30.559.70">
    <property type="entry name" value="Choline/Carnitine o-acyltransferase, domain 2"/>
    <property type="match status" value="1"/>
</dbReference>
<dbReference type="OrthoDB" id="240216at2759"/>
<dbReference type="Gene3D" id="3.30.559.10">
    <property type="entry name" value="Chloramphenicol acetyltransferase-like domain"/>
    <property type="match status" value="1"/>
</dbReference>
<dbReference type="InterPro" id="IPR023213">
    <property type="entry name" value="CAT-like_dom_sf"/>
</dbReference>
<evidence type="ECO:0000313" key="6">
    <source>
        <dbReference type="EnsemblMetazoa" id="XP_022655712"/>
    </source>
</evidence>
<dbReference type="FunCoup" id="A0A7M7K0S9">
    <property type="interactions" value="263"/>
</dbReference>
<dbReference type="AlphaFoldDB" id="A0A7M7K0S9"/>
<name>A0A7M7K0S9_VARDE</name>
<dbReference type="KEGG" id="vde:111248150"/>
<evidence type="ECO:0000259" key="5">
    <source>
        <dbReference type="Pfam" id="PF00755"/>
    </source>
</evidence>
<dbReference type="RefSeq" id="XP_022655712.1">
    <property type="nucleotide sequence ID" value="XM_022799977.1"/>
</dbReference>
<keyword evidence="3" id="KW-0012">Acyltransferase</keyword>
<dbReference type="InterPro" id="IPR000542">
    <property type="entry name" value="Carn_acyl_trans"/>
</dbReference>
<dbReference type="EnsemblMetazoa" id="XM_022799977">
    <property type="protein sequence ID" value="XP_022655712"/>
    <property type="gene ID" value="LOC111248150"/>
</dbReference>